<dbReference type="FunFam" id="2.60.40.10:FF:000437">
    <property type="entry name" value="Beat-IIIc, isoform A"/>
    <property type="match status" value="1"/>
</dbReference>
<dbReference type="AlphaFoldDB" id="A0AAV1YTR9"/>
<feature type="domain" description="Ig-like" evidence="1">
    <location>
        <begin position="53"/>
        <end position="146"/>
    </location>
</feature>
<dbReference type="PANTHER" id="PTHR21261">
    <property type="entry name" value="BEAT PROTEIN"/>
    <property type="match status" value="1"/>
</dbReference>
<evidence type="ECO:0000313" key="2">
    <source>
        <dbReference type="EMBL" id="CAL1261730.1"/>
    </source>
</evidence>
<name>A0AAV1YTR9_9ARAC</name>
<keyword evidence="3" id="KW-1185">Reference proteome</keyword>
<dbReference type="PANTHER" id="PTHR21261:SF15">
    <property type="entry name" value="BEATEN PATH IIIA, ISOFORM D-RELATED"/>
    <property type="match status" value="1"/>
</dbReference>
<dbReference type="PROSITE" id="PS50835">
    <property type="entry name" value="IG_LIKE"/>
    <property type="match status" value="1"/>
</dbReference>
<dbReference type="Gene3D" id="2.60.40.10">
    <property type="entry name" value="Immunoglobulins"/>
    <property type="match status" value="2"/>
</dbReference>
<gene>
    <name evidence="2" type="ORF">LARSCL_LOCUS585</name>
</gene>
<protein>
    <recommendedName>
        <fullName evidence="1">Ig-like domain-containing protein</fullName>
    </recommendedName>
</protein>
<accession>A0AAV1YTR9</accession>
<evidence type="ECO:0000313" key="3">
    <source>
        <dbReference type="Proteomes" id="UP001497382"/>
    </source>
</evidence>
<dbReference type="EMBL" id="CAXIEN010000003">
    <property type="protein sequence ID" value="CAL1261730.1"/>
    <property type="molecule type" value="Genomic_DNA"/>
</dbReference>
<organism evidence="2 3">
    <name type="scientific">Larinioides sclopetarius</name>
    <dbReference type="NCBI Taxonomy" id="280406"/>
    <lineage>
        <taxon>Eukaryota</taxon>
        <taxon>Metazoa</taxon>
        <taxon>Ecdysozoa</taxon>
        <taxon>Arthropoda</taxon>
        <taxon>Chelicerata</taxon>
        <taxon>Arachnida</taxon>
        <taxon>Araneae</taxon>
        <taxon>Araneomorphae</taxon>
        <taxon>Entelegynae</taxon>
        <taxon>Araneoidea</taxon>
        <taxon>Araneidae</taxon>
        <taxon>Larinioides</taxon>
    </lineage>
</organism>
<sequence length="417" mass="47456">MPSEKHAVAILGRNISCAMLCWFTILELEVIGQGLSSGLKFVQLDIPGALHSGESTWLKCQYELGEDELYSVKWYKNNVEFFRYLPSDMPAGQNYELLGVYVDLPKSNSTHVYLYKTDLNTEGTYGCEVSTEAPSFRTVKADKELRIYVLPTNGPVIEGIDPPYQIDDIVNISCTSGPSKPTAHMKWFINDMEYTPTTESRYPAMRHPNGLQTTRIDLEFKIDHSHFYRGEIKIVCMSSIPQVYSSTSEELVIGDRGSSINPYHVSHSAPGQKGPVIEGNLPWYHVGDLVNLTCSSAKSPIPVHIRWFVNDLEAKPEHLIKYPTIRYSDGTEISSLGLRMRVEHHHFKSDELRIKCTTTLYRMLTMRAEKTLFRYNQQNSGFHTAENRCAALLRNNSSSMIFLWILAFISRYSTTRL</sequence>
<dbReference type="InterPro" id="IPR013783">
    <property type="entry name" value="Ig-like_fold"/>
</dbReference>
<reference evidence="2 3" key="1">
    <citation type="submission" date="2024-04" db="EMBL/GenBank/DDBJ databases">
        <authorList>
            <person name="Rising A."/>
            <person name="Reimegard J."/>
            <person name="Sonavane S."/>
            <person name="Akerstrom W."/>
            <person name="Nylinder S."/>
            <person name="Hedman E."/>
            <person name="Kallberg Y."/>
        </authorList>
    </citation>
    <scope>NUCLEOTIDE SEQUENCE [LARGE SCALE GENOMIC DNA]</scope>
</reference>
<dbReference type="InterPro" id="IPR007110">
    <property type="entry name" value="Ig-like_dom"/>
</dbReference>
<evidence type="ECO:0000259" key="1">
    <source>
        <dbReference type="PROSITE" id="PS50835"/>
    </source>
</evidence>
<dbReference type="Proteomes" id="UP001497382">
    <property type="component" value="Unassembled WGS sequence"/>
</dbReference>
<comment type="caution">
    <text evidence="2">The sequence shown here is derived from an EMBL/GenBank/DDBJ whole genome shotgun (WGS) entry which is preliminary data.</text>
</comment>
<dbReference type="InterPro" id="IPR036179">
    <property type="entry name" value="Ig-like_dom_sf"/>
</dbReference>
<dbReference type="SUPFAM" id="SSF48726">
    <property type="entry name" value="Immunoglobulin"/>
    <property type="match status" value="2"/>
</dbReference>
<proteinExistence type="predicted"/>